<name>A0A5B9WB21_9BACT</name>
<sequence>MAASTDGRTQGKTVKSRPRWLRALGADSPPGELEIGGRAHALREVFKHDSWAATALYEGPGGRLRIVKLHRRAPLVFLPMRWVGRWTARNEIRLLERLGELDGIPALAGAVTHGGGPPLDNAVAREFLEGHPLGAREAVPDAFFPRLRALLDEMHARRAVYVDLHKRENIIVGEASQPCLIDFQISLLWPSWMPKGALFRIFAGSDDYHLMKHWSRCRPDQCGIDPEDFRSRIPWWIRAHRFVARPVRELRRRILVRVGVRSGKGRVETEAFAEHALRDITPRERAA</sequence>
<protein>
    <submittedName>
        <fullName evidence="1">Serine/threonine protein kinase</fullName>
    </submittedName>
</protein>
<dbReference type="KEGG" id="agv:OJF2_57980"/>
<keyword evidence="2" id="KW-1185">Reference proteome</keyword>
<gene>
    <name evidence="1" type="ORF">OJF2_57980</name>
</gene>
<accession>A0A5B9WB21</accession>
<reference evidence="1 2" key="1">
    <citation type="submission" date="2019-08" db="EMBL/GenBank/DDBJ databases">
        <title>Deep-cultivation of Planctomycetes and their phenomic and genomic characterization uncovers novel biology.</title>
        <authorList>
            <person name="Wiegand S."/>
            <person name="Jogler M."/>
            <person name="Boedeker C."/>
            <person name="Pinto D."/>
            <person name="Vollmers J."/>
            <person name="Rivas-Marin E."/>
            <person name="Kohn T."/>
            <person name="Peeters S.H."/>
            <person name="Heuer A."/>
            <person name="Rast P."/>
            <person name="Oberbeckmann S."/>
            <person name="Bunk B."/>
            <person name="Jeske O."/>
            <person name="Meyerdierks A."/>
            <person name="Storesund J.E."/>
            <person name="Kallscheuer N."/>
            <person name="Luecker S."/>
            <person name="Lage O.M."/>
            <person name="Pohl T."/>
            <person name="Merkel B.J."/>
            <person name="Hornburger P."/>
            <person name="Mueller R.-W."/>
            <person name="Bruemmer F."/>
            <person name="Labrenz M."/>
            <person name="Spormann A.M."/>
            <person name="Op den Camp H."/>
            <person name="Overmann J."/>
            <person name="Amann R."/>
            <person name="Jetten M.S.M."/>
            <person name="Mascher T."/>
            <person name="Medema M.H."/>
            <person name="Devos D.P."/>
            <person name="Kaster A.-K."/>
            <person name="Ovreas L."/>
            <person name="Rohde M."/>
            <person name="Galperin M.Y."/>
            <person name="Jogler C."/>
        </authorList>
    </citation>
    <scope>NUCLEOTIDE SEQUENCE [LARGE SCALE GENOMIC DNA]</scope>
    <source>
        <strain evidence="1 2">OJF2</strain>
    </source>
</reference>
<dbReference type="SUPFAM" id="SSF56112">
    <property type="entry name" value="Protein kinase-like (PK-like)"/>
    <property type="match status" value="1"/>
</dbReference>
<evidence type="ECO:0000313" key="2">
    <source>
        <dbReference type="Proteomes" id="UP000324233"/>
    </source>
</evidence>
<keyword evidence="1" id="KW-0808">Transferase</keyword>
<keyword evidence="1" id="KW-0418">Kinase</keyword>
<dbReference type="InterPro" id="IPR011009">
    <property type="entry name" value="Kinase-like_dom_sf"/>
</dbReference>
<dbReference type="GO" id="GO:0004674">
    <property type="term" value="F:protein serine/threonine kinase activity"/>
    <property type="evidence" value="ECO:0007669"/>
    <property type="project" value="UniProtKB-KW"/>
</dbReference>
<organism evidence="1 2">
    <name type="scientific">Aquisphaera giovannonii</name>
    <dbReference type="NCBI Taxonomy" id="406548"/>
    <lineage>
        <taxon>Bacteria</taxon>
        <taxon>Pseudomonadati</taxon>
        <taxon>Planctomycetota</taxon>
        <taxon>Planctomycetia</taxon>
        <taxon>Isosphaerales</taxon>
        <taxon>Isosphaeraceae</taxon>
        <taxon>Aquisphaera</taxon>
    </lineage>
</organism>
<evidence type="ECO:0000313" key="1">
    <source>
        <dbReference type="EMBL" id="QEH37211.1"/>
    </source>
</evidence>
<dbReference type="Proteomes" id="UP000324233">
    <property type="component" value="Chromosome"/>
</dbReference>
<dbReference type="RefSeq" id="WP_148596804.1">
    <property type="nucleotide sequence ID" value="NZ_CP042997.1"/>
</dbReference>
<dbReference type="AlphaFoldDB" id="A0A5B9WB21"/>
<dbReference type="OrthoDB" id="212517at2"/>
<proteinExistence type="predicted"/>
<keyword evidence="1" id="KW-0723">Serine/threonine-protein kinase</keyword>
<dbReference type="EMBL" id="CP042997">
    <property type="protein sequence ID" value="QEH37211.1"/>
    <property type="molecule type" value="Genomic_DNA"/>
</dbReference>